<dbReference type="EMBL" id="BAABRN010000004">
    <property type="protein sequence ID" value="GAA5500810.1"/>
    <property type="molecule type" value="Genomic_DNA"/>
</dbReference>
<evidence type="ECO:0000256" key="1">
    <source>
        <dbReference type="ARBA" id="ARBA00022737"/>
    </source>
</evidence>
<feature type="chain" id="PRO_5045982684" evidence="4">
    <location>
        <begin position="30"/>
        <end position="559"/>
    </location>
</feature>
<accession>A0ABP9V9F6</accession>
<gene>
    <name evidence="5" type="primary">cpoB</name>
    <name evidence="5" type="ORF">Dxin01_00535</name>
</gene>
<protein>
    <submittedName>
        <fullName evidence="5">Cell division coordinator CpoB</fullName>
    </submittedName>
</protein>
<dbReference type="PANTHER" id="PTHR45586:SF1">
    <property type="entry name" value="LIPOPOLYSACCHARIDE ASSEMBLY PROTEIN B"/>
    <property type="match status" value="1"/>
</dbReference>
<evidence type="ECO:0000313" key="5">
    <source>
        <dbReference type="EMBL" id="GAA5500810.1"/>
    </source>
</evidence>
<dbReference type="SMART" id="SM00028">
    <property type="entry name" value="TPR"/>
    <property type="match status" value="7"/>
</dbReference>
<evidence type="ECO:0000313" key="6">
    <source>
        <dbReference type="Proteomes" id="UP001458946"/>
    </source>
</evidence>
<dbReference type="Proteomes" id="UP001458946">
    <property type="component" value="Unassembled WGS sequence"/>
</dbReference>
<comment type="caution">
    <text evidence="5">The sequence shown here is derived from an EMBL/GenBank/DDBJ whole genome shotgun (WGS) entry which is preliminary data.</text>
</comment>
<keyword evidence="5" id="KW-0132">Cell division</keyword>
<sequence length="559" mass="58606">MHFSPVAAPPRLAQLLLTAALACGPSVQAQTLVDTSAAIGVQNVLNSTGTPSGSAAMQQAQNLKTAQAQAAAQPAPANPAASANPATPQKPAVVIVPLTPAQQTALATAQSNLKAGKLELARTQFEALIAQNYNNPEPHFGLALTLLAQKDDKGATFELGQFQLLAPDRYEGPYNLGVIATRAGRFDDALKLYTDAAALGKTKAPAAVQAQILDALATEQTRKADFAALATTLTDLAALRPNDNDVQYRLAKAQSLSGAGTAALPSLYALLQRQPQRVDAVKLLADIYVAQNLPSRALRELDTALSRVKVPADRSALLLHKANILAATGDTRSAVFSAQAAHIQDASNADAFAREAELRVGRNDRAGALAAYQGAVKAAPKNAKFRTDLAALRLSMGQVQAAAQDAALALTLTPDVPTQARAQFVQGVALYRQGQFAQARPLLNSSAIAVPNADTALWLGLTNYALKDYAGAVAALSESVKQNPSPTARQNLASALLASGRYPEAEAVLRGLVTDNPKNADAWYLLGLTQRAQLREDEAKQSLKTAMNLGHARAKEALK</sequence>
<dbReference type="InterPro" id="IPR051012">
    <property type="entry name" value="CellSynth/LPSAsmb/PSIAsmb"/>
</dbReference>
<proteinExistence type="predicted"/>
<keyword evidence="2" id="KW-0802">TPR repeat</keyword>
<evidence type="ECO:0000256" key="4">
    <source>
        <dbReference type="SAM" id="SignalP"/>
    </source>
</evidence>
<feature type="region of interest" description="Disordered" evidence="3">
    <location>
        <begin position="50"/>
        <end position="86"/>
    </location>
</feature>
<keyword evidence="1" id="KW-0677">Repeat</keyword>
<name>A0ABP9V9F6_9DEIO</name>
<feature type="signal peptide" evidence="4">
    <location>
        <begin position="1"/>
        <end position="29"/>
    </location>
</feature>
<keyword evidence="5" id="KW-0131">Cell cycle</keyword>
<dbReference type="InterPro" id="IPR019734">
    <property type="entry name" value="TPR_rpt"/>
</dbReference>
<dbReference type="GO" id="GO:0051301">
    <property type="term" value="P:cell division"/>
    <property type="evidence" value="ECO:0007669"/>
    <property type="project" value="UniProtKB-KW"/>
</dbReference>
<keyword evidence="6" id="KW-1185">Reference proteome</keyword>
<keyword evidence="4" id="KW-0732">Signal</keyword>
<dbReference type="Pfam" id="PF13432">
    <property type="entry name" value="TPR_16"/>
    <property type="match status" value="2"/>
</dbReference>
<dbReference type="RefSeq" id="WP_353540792.1">
    <property type="nucleotide sequence ID" value="NZ_BAABRN010000004.1"/>
</dbReference>
<feature type="compositionally biased region" description="Low complexity" evidence="3">
    <location>
        <begin position="58"/>
        <end position="86"/>
    </location>
</feature>
<dbReference type="SUPFAM" id="SSF48452">
    <property type="entry name" value="TPR-like"/>
    <property type="match status" value="2"/>
</dbReference>
<dbReference type="PANTHER" id="PTHR45586">
    <property type="entry name" value="TPR REPEAT-CONTAINING PROTEIN PA4667"/>
    <property type="match status" value="1"/>
</dbReference>
<dbReference type="InterPro" id="IPR011990">
    <property type="entry name" value="TPR-like_helical_dom_sf"/>
</dbReference>
<evidence type="ECO:0000256" key="2">
    <source>
        <dbReference type="ARBA" id="ARBA00022803"/>
    </source>
</evidence>
<reference evidence="5 6" key="1">
    <citation type="submission" date="2024-02" db="EMBL/GenBank/DDBJ databases">
        <title>Deinococcus xinjiangensis NBRC 107630.</title>
        <authorList>
            <person name="Ichikawa N."/>
            <person name="Katano-Makiyama Y."/>
            <person name="Hidaka K."/>
        </authorList>
    </citation>
    <scope>NUCLEOTIDE SEQUENCE [LARGE SCALE GENOMIC DNA]</scope>
    <source>
        <strain evidence="5 6">NBRC 107630</strain>
    </source>
</reference>
<evidence type="ECO:0000256" key="3">
    <source>
        <dbReference type="SAM" id="MobiDB-lite"/>
    </source>
</evidence>
<organism evidence="5 6">
    <name type="scientific">Deinococcus xinjiangensis</name>
    <dbReference type="NCBI Taxonomy" id="457454"/>
    <lineage>
        <taxon>Bacteria</taxon>
        <taxon>Thermotogati</taxon>
        <taxon>Deinococcota</taxon>
        <taxon>Deinococci</taxon>
        <taxon>Deinococcales</taxon>
        <taxon>Deinococcaceae</taxon>
        <taxon>Deinococcus</taxon>
    </lineage>
</organism>
<dbReference type="Gene3D" id="1.25.40.10">
    <property type="entry name" value="Tetratricopeptide repeat domain"/>
    <property type="match status" value="4"/>
</dbReference>
<dbReference type="Pfam" id="PF14559">
    <property type="entry name" value="TPR_19"/>
    <property type="match status" value="1"/>
</dbReference>